<reference evidence="3" key="1">
    <citation type="submission" date="2010-08" db="EMBL/GenBank/DDBJ databases">
        <authorList>
            <consortium name="Caenorhabditis japonica Sequencing Consortium"/>
            <person name="Wilson R.K."/>
        </authorList>
    </citation>
    <scope>NUCLEOTIDE SEQUENCE [LARGE SCALE GENOMIC DNA]</scope>
    <source>
        <strain evidence="3">DF5081</strain>
    </source>
</reference>
<reference evidence="2" key="2">
    <citation type="submission" date="2022-06" db="UniProtKB">
        <authorList>
            <consortium name="EnsemblMetazoa"/>
        </authorList>
    </citation>
    <scope>IDENTIFICATION</scope>
    <source>
        <strain evidence="2">DF5081</strain>
    </source>
</reference>
<proteinExistence type="predicted"/>
<evidence type="ECO:0000313" key="2">
    <source>
        <dbReference type="EnsemblMetazoa" id="CJA08103.1"/>
    </source>
</evidence>
<evidence type="ECO:0000313" key="3">
    <source>
        <dbReference type="Proteomes" id="UP000005237"/>
    </source>
</evidence>
<feature type="compositionally biased region" description="Acidic residues" evidence="1">
    <location>
        <begin position="17"/>
        <end position="51"/>
    </location>
</feature>
<feature type="region of interest" description="Disordered" evidence="1">
    <location>
        <begin position="1"/>
        <end position="64"/>
    </location>
</feature>
<feature type="region of interest" description="Disordered" evidence="1">
    <location>
        <begin position="86"/>
        <end position="150"/>
    </location>
</feature>
<protein>
    <submittedName>
        <fullName evidence="2">Uncharacterized protein</fullName>
    </submittedName>
</protein>
<dbReference type="GO" id="GO:0042134">
    <property type="term" value="F:rRNA primary transcript binding"/>
    <property type="evidence" value="ECO:0007669"/>
    <property type="project" value="InterPro"/>
</dbReference>
<dbReference type="AlphaFoldDB" id="A0A8R1HPP3"/>
<dbReference type="GO" id="GO:0000470">
    <property type="term" value="P:maturation of LSU-rRNA"/>
    <property type="evidence" value="ECO:0007669"/>
    <property type="project" value="TreeGrafter"/>
</dbReference>
<name>A0A8R1HPP3_CAEJA</name>
<dbReference type="GO" id="GO:0000460">
    <property type="term" value="P:maturation of 5.8S rRNA"/>
    <property type="evidence" value="ECO:0007669"/>
    <property type="project" value="TreeGrafter"/>
</dbReference>
<evidence type="ECO:0000256" key="1">
    <source>
        <dbReference type="SAM" id="MobiDB-lite"/>
    </source>
</evidence>
<dbReference type="GO" id="GO:0005730">
    <property type="term" value="C:nucleolus"/>
    <property type="evidence" value="ECO:0007669"/>
    <property type="project" value="TreeGrafter"/>
</dbReference>
<keyword evidence="3" id="KW-1185">Reference proteome</keyword>
<dbReference type="EnsemblMetazoa" id="CJA08103.1">
    <property type="protein sequence ID" value="CJA08103.1"/>
    <property type="gene ID" value="WBGene00127307"/>
</dbReference>
<organism evidence="2 3">
    <name type="scientific">Caenorhabditis japonica</name>
    <dbReference type="NCBI Taxonomy" id="281687"/>
    <lineage>
        <taxon>Eukaryota</taxon>
        <taxon>Metazoa</taxon>
        <taxon>Ecdysozoa</taxon>
        <taxon>Nematoda</taxon>
        <taxon>Chromadorea</taxon>
        <taxon>Rhabditida</taxon>
        <taxon>Rhabditina</taxon>
        <taxon>Rhabditomorpha</taxon>
        <taxon>Rhabditoidea</taxon>
        <taxon>Rhabditidae</taxon>
        <taxon>Peloderinae</taxon>
        <taxon>Caenorhabditis</taxon>
    </lineage>
</organism>
<sequence length="225" mass="26256">MAPKTKKSKKSKNNEESMLDFVEEEVTGDIEEEDFQEAEGSDPESESDEDEPPKKKKKVVKKEVKQEIELTDEKLKELLEKYEASKAAATKTKDDFKHLPKNQRGKALKKALRKDKRARQAEREQIREELGGDAPQKEVPKTIESTREYDATMVDEHDEEVEHDEANDEFSTYFNRETSPKVMITMTPKAKIVSIYGFLEHRKIFKLFSSVFMEPQKIRRMLRLL</sequence>
<dbReference type="PANTHER" id="PTHR22734">
    <property type="entry name" value="U3 SMALL NUCLEOLAR RIBONUCLEOPROTEIN PROTEIN IMP4"/>
    <property type="match status" value="1"/>
</dbReference>
<dbReference type="GO" id="GO:0030687">
    <property type="term" value="C:preribosome, large subunit precursor"/>
    <property type="evidence" value="ECO:0007669"/>
    <property type="project" value="TreeGrafter"/>
</dbReference>
<accession>A0A8R1HPP3</accession>
<dbReference type="InterPro" id="IPR044281">
    <property type="entry name" value="IMP4/RPF1"/>
</dbReference>
<feature type="compositionally biased region" description="Basic residues" evidence="1">
    <location>
        <begin position="99"/>
        <end position="117"/>
    </location>
</feature>
<dbReference type="PANTHER" id="PTHR22734:SF3">
    <property type="entry name" value="RIBOSOME PRODUCTION FACTOR 1"/>
    <property type="match status" value="1"/>
</dbReference>
<feature type="compositionally biased region" description="Basic and acidic residues" evidence="1">
    <location>
        <begin position="118"/>
        <end position="150"/>
    </location>
</feature>
<dbReference type="Proteomes" id="UP000005237">
    <property type="component" value="Unassembled WGS sequence"/>
</dbReference>
<feature type="compositionally biased region" description="Basic residues" evidence="1">
    <location>
        <begin position="1"/>
        <end position="11"/>
    </location>
</feature>